<dbReference type="SUPFAM" id="SSF53098">
    <property type="entry name" value="Ribonuclease H-like"/>
    <property type="match status" value="1"/>
</dbReference>
<protein>
    <recommendedName>
        <fullName evidence="1">Integrase catalytic domain-containing protein</fullName>
    </recommendedName>
</protein>
<evidence type="ECO:0000259" key="1">
    <source>
        <dbReference type="PROSITE" id="PS50994"/>
    </source>
</evidence>
<dbReference type="PANTHER" id="PTHR37984">
    <property type="entry name" value="PROTEIN CBG26694"/>
    <property type="match status" value="1"/>
</dbReference>
<dbReference type="InterPro" id="IPR050951">
    <property type="entry name" value="Retrovirus_Pol_polyprotein"/>
</dbReference>
<dbReference type="EMBL" id="QXFV01001663">
    <property type="protein sequence ID" value="KAE9000881.1"/>
    <property type="molecule type" value="Genomic_DNA"/>
</dbReference>
<name>A0A6A3K1B5_9STRA</name>
<organism evidence="2 3">
    <name type="scientific">Phytophthora rubi</name>
    <dbReference type="NCBI Taxonomy" id="129364"/>
    <lineage>
        <taxon>Eukaryota</taxon>
        <taxon>Sar</taxon>
        <taxon>Stramenopiles</taxon>
        <taxon>Oomycota</taxon>
        <taxon>Peronosporomycetes</taxon>
        <taxon>Peronosporales</taxon>
        <taxon>Peronosporaceae</taxon>
        <taxon>Phytophthora</taxon>
    </lineage>
</organism>
<dbReference type="InterPro" id="IPR001584">
    <property type="entry name" value="Integrase_cat-core"/>
</dbReference>
<dbReference type="GO" id="GO:0003676">
    <property type="term" value="F:nucleic acid binding"/>
    <property type="evidence" value="ECO:0007669"/>
    <property type="project" value="InterPro"/>
</dbReference>
<dbReference type="Gene3D" id="3.30.420.10">
    <property type="entry name" value="Ribonuclease H-like superfamily/Ribonuclease H"/>
    <property type="match status" value="1"/>
</dbReference>
<evidence type="ECO:0000313" key="2">
    <source>
        <dbReference type="EMBL" id="KAE9000881.1"/>
    </source>
</evidence>
<evidence type="ECO:0000313" key="3">
    <source>
        <dbReference type="Proteomes" id="UP000429607"/>
    </source>
</evidence>
<reference evidence="2 3" key="1">
    <citation type="submission" date="2018-09" db="EMBL/GenBank/DDBJ databases">
        <title>Genomic investigation of the strawberry pathogen Phytophthora fragariae indicates pathogenicity is determined by transcriptional variation in three key races.</title>
        <authorList>
            <person name="Adams T.M."/>
            <person name="Armitage A.D."/>
            <person name="Sobczyk M.K."/>
            <person name="Bates H.J."/>
            <person name="Dunwell J.M."/>
            <person name="Nellist C.F."/>
            <person name="Harrison R.J."/>
        </authorList>
    </citation>
    <scope>NUCLEOTIDE SEQUENCE [LARGE SCALE GENOMIC DNA]</scope>
    <source>
        <strain evidence="2 3">SCRP249</strain>
    </source>
</reference>
<comment type="caution">
    <text evidence="2">The sequence shown here is derived from an EMBL/GenBank/DDBJ whole genome shotgun (WGS) entry which is preliminary data.</text>
</comment>
<proteinExistence type="predicted"/>
<dbReference type="GO" id="GO:0015074">
    <property type="term" value="P:DNA integration"/>
    <property type="evidence" value="ECO:0007669"/>
    <property type="project" value="InterPro"/>
</dbReference>
<dbReference type="PROSITE" id="PS50994">
    <property type="entry name" value="INTEGRASE"/>
    <property type="match status" value="1"/>
</dbReference>
<dbReference type="InterPro" id="IPR036397">
    <property type="entry name" value="RNaseH_sf"/>
</dbReference>
<feature type="domain" description="Integrase catalytic" evidence="1">
    <location>
        <begin position="1"/>
        <end position="138"/>
    </location>
</feature>
<sequence length="480" mass="54383">MSVTAGHSTLLDPFLQQTEETDTTQQSVASFLIEEVVLKFGVFRELLTDGATELTGKLTETLVAMLQARQINPVPYRPQMIGLVERFHRSWKGCVATFMASDQQNNWNLWVKFAVYAYNSARHSTVALTPNELTMGGRLRSSNKLLRRTAVTEASALTEYHEGPLAAMTRSHACAERARVREQDMQARYYNRKTRTKRTFEVGDRVWMYHPPRGAKATKFVHQWMGPMRIVEPAGYKNLVLEREDQNVKPETIIAHYFFLVSYHYPTSLLEQAAADKIKPRQRVVARRQERLLEQRRQLVIQQQLDDARSGVERQWAVREARITQMPYWWRRDEGVDATGPGNTSWSMNSGLARTNVAEQRMADADGCRSLSMMSYSRPEGSWMAPRLGKYCNRACSGMRAAGSDGQQDRVGVACGHGRLPNDEWLNERSVLAAGDEAAIEKKTVKDSAKRVTDVTTDKQTSGEGDYVLRAAHDAQRGCD</sequence>
<gene>
    <name evidence="2" type="ORF">PR001_g18665</name>
</gene>
<dbReference type="InterPro" id="IPR012337">
    <property type="entry name" value="RNaseH-like_sf"/>
</dbReference>
<dbReference type="PANTHER" id="PTHR37984:SF15">
    <property type="entry name" value="INTEGRASE CATALYTIC DOMAIN-CONTAINING PROTEIN"/>
    <property type="match status" value="1"/>
</dbReference>
<accession>A0A6A3K1B5</accession>
<dbReference type="AlphaFoldDB" id="A0A6A3K1B5"/>
<dbReference type="Proteomes" id="UP000429607">
    <property type="component" value="Unassembled WGS sequence"/>
</dbReference>